<dbReference type="PROSITE" id="PS00519">
    <property type="entry name" value="HTH_ASNC_1"/>
    <property type="match status" value="1"/>
</dbReference>
<dbReference type="InterPro" id="IPR019885">
    <property type="entry name" value="Tscrpt_reg_HTH_AsnC-type_CS"/>
</dbReference>
<feature type="domain" description="RCK C-terminal" evidence="5">
    <location>
        <begin position="162"/>
        <end position="247"/>
    </location>
</feature>
<dbReference type="InterPro" id="IPR036390">
    <property type="entry name" value="WH_DNA-bd_sf"/>
</dbReference>
<dbReference type="PANTHER" id="PTHR30154:SF34">
    <property type="entry name" value="TRANSCRIPTIONAL REGULATOR AZLB"/>
    <property type="match status" value="1"/>
</dbReference>
<dbReference type="SUPFAM" id="SSF116726">
    <property type="entry name" value="TrkA C-terminal domain-like"/>
    <property type="match status" value="1"/>
</dbReference>
<reference evidence="7" key="1">
    <citation type="submission" date="2019-05" db="EMBL/GenBank/DDBJ databases">
        <title>Genome sequence and methylation pattern of the halophilic Archaeon Natrinema versiforme BOL5-4.</title>
        <authorList>
            <person name="DasSarma P."/>
            <person name="Anton B.P."/>
            <person name="DasSarma S.L."/>
            <person name="Martinez F.L."/>
            <person name="Guzman D."/>
            <person name="Roberts R.J."/>
            <person name="DasSarma S."/>
        </authorList>
    </citation>
    <scope>NUCLEOTIDE SEQUENCE [LARGE SCALE GENOMIC DNA]</scope>
    <source>
        <strain evidence="7">BOL5-4</strain>
    </source>
</reference>
<dbReference type="InterPro" id="IPR019888">
    <property type="entry name" value="Tscrpt_reg_AsnC-like"/>
</dbReference>
<dbReference type="GO" id="GO:0043565">
    <property type="term" value="F:sequence-specific DNA binding"/>
    <property type="evidence" value="ECO:0007669"/>
    <property type="project" value="InterPro"/>
</dbReference>
<dbReference type="GO" id="GO:0043200">
    <property type="term" value="P:response to amino acid"/>
    <property type="evidence" value="ECO:0007669"/>
    <property type="project" value="TreeGrafter"/>
</dbReference>
<keyword evidence="1" id="KW-0805">Transcription regulation</keyword>
<dbReference type="Gene3D" id="3.30.70.1450">
    <property type="entry name" value="Regulator of K+ conductance, C-terminal domain"/>
    <property type="match status" value="1"/>
</dbReference>
<dbReference type="InterPro" id="IPR000485">
    <property type="entry name" value="AsnC-type_HTH_dom"/>
</dbReference>
<dbReference type="Proteomes" id="UP000302218">
    <property type="component" value="Chromosome"/>
</dbReference>
<dbReference type="PRINTS" id="PR00033">
    <property type="entry name" value="HTHASNC"/>
</dbReference>
<dbReference type="EMBL" id="CP040330">
    <property type="protein sequence ID" value="QCS43770.1"/>
    <property type="molecule type" value="Genomic_DNA"/>
</dbReference>
<evidence type="ECO:0000256" key="1">
    <source>
        <dbReference type="ARBA" id="ARBA00023015"/>
    </source>
</evidence>
<gene>
    <name evidence="6" type="ORF">FEJ81_15940</name>
</gene>
<accession>A0A4P8WJX1</accession>
<dbReference type="Gene3D" id="1.10.10.10">
    <property type="entry name" value="Winged helix-like DNA-binding domain superfamily/Winged helix DNA-binding domain"/>
    <property type="match status" value="1"/>
</dbReference>
<sequence>MDYRLDEIDRRIIHALMGDARNTSAPAIADDLNVSPGTIRNRISQLEEQGVITGYHASIDFERADGHLPNLFMCNAPVSERESIARQAQIIPGVVNVRELMTGRRNLHVLAVGSDTEDLRRIARSLSDLGVEIEDEVLVQTETTRAYSPYGPTDETQNAVLTDFISLSGDAEVAEVTVDRDAPAAGMRIQEAARCDALTDDTLVIAIERDDTVLTPHGDTEIRSDDIVTLFSRGGVTDETIANFDSSVVADT</sequence>
<proteinExistence type="predicted"/>
<evidence type="ECO:0000256" key="2">
    <source>
        <dbReference type="ARBA" id="ARBA00023125"/>
    </source>
</evidence>
<feature type="domain" description="HTH asnC-type" evidence="4">
    <location>
        <begin position="5"/>
        <end position="68"/>
    </location>
</feature>
<dbReference type="RefSeq" id="WP_138246221.1">
    <property type="nucleotide sequence ID" value="NZ_CP040330.1"/>
</dbReference>
<dbReference type="PANTHER" id="PTHR30154">
    <property type="entry name" value="LEUCINE-RESPONSIVE REGULATORY PROTEIN"/>
    <property type="match status" value="1"/>
</dbReference>
<dbReference type="KEGG" id="nvr:FEJ81_15940"/>
<protein>
    <submittedName>
        <fullName evidence="6">Winged helix-turn-helix transcriptional regulator</fullName>
    </submittedName>
</protein>
<dbReference type="OrthoDB" id="6762at2157"/>
<dbReference type="AlphaFoldDB" id="A0A4P8WJX1"/>
<dbReference type="GO" id="GO:0006813">
    <property type="term" value="P:potassium ion transport"/>
    <property type="evidence" value="ECO:0007669"/>
    <property type="project" value="InterPro"/>
</dbReference>
<dbReference type="InterPro" id="IPR036388">
    <property type="entry name" value="WH-like_DNA-bd_sf"/>
</dbReference>
<dbReference type="GO" id="GO:0008324">
    <property type="term" value="F:monoatomic cation transmembrane transporter activity"/>
    <property type="evidence" value="ECO:0007669"/>
    <property type="project" value="InterPro"/>
</dbReference>
<evidence type="ECO:0000259" key="5">
    <source>
        <dbReference type="PROSITE" id="PS51202"/>
    </source>
</evidence>
<keyword evidence="3" id="KW-0804">Transcription</keyword>
<evidence type="ECO:0000313" key="6">
    <source>
        <dbReference type="EMBL" id="QCS43770.1"/>
    </source>
</evidence>
<evidence type="ECO:0000259" key="4">
    <source>
        <dbReference type="PROSITE" id="PS50956"/>
    </source>
</evidence>
<name>A0A4P8WJX1_9EURY</name>
<dbReference type="Pfam" id="PF02080">
    <property type="entry name" value="TrkA_C"/>
    <property type="match status" value="1"/>
</dbReference>
<dbReference type="Pfam" id="PF13412">
    <property type="entry name" value="HTH_24"/>
    <property type="match status" value="1"/>
</dbReference>
<dbReference type="InterPro" id="IPR036721">
    <property type="entry name" value="RCK_C_sf"/>
</dbReference>
<dbReference type="SUPFAM" id="SSF46785">
    <property type="entry name" value="Winged helix' DNA-binding domain"/>
    <property type="match status" value="1"/>
</dbReference>
<dbReference type="GO" id="GO:0005829">
    <property type="term" value="C:cytosol"/>
    <property type="evidence" value="ECO:0007669"/>
    <property type="project" value="TreeGrafter"/>
</dbReference>
<organism evidence="6 7">
    <name type="scientific">Natrinema versiforme</name>
    <dbReference type="NCBI Taxonomy" id="88724"/>
    <lineage>
        <taxon>Archaea</taxon>
        <taxon>Methanobacteriati</taxon>
        <taxon>Methanobacteriota</taxon>
        <taxon>Stenosarchaea group</taxon>
        <taxon>Halobacteria</taxon>
        <taxon>Halobacteriales</taxon>
        <taxon>Natrialbaceae</taxon>
        <taxon>Natrinema</taxon>
    </lineage>
</organism>
<evidence type="ECO:0000313" key="7">
    <source>
        <dbReference type="Proteomes" id="UP000302218"/>
    </source>
</evidence>
<dbReference type="CDD" id="cd00090">
    <property type="entry name" value="HTH_ARSR"/>
    <property type="match status" value="1"/>
</dbReference>
<dbReference type="InterPro" id="IPR011991">
    <property type="entry name" value="ArsR-like_HTH"/>
</dbReference>
<evidence type="ECO:0000256" key="3">
    <source>
        <dbReference type="ARBA" id="ARBA00023163"/>
    </source>
</evidence>
<dbReference type="PROSITE" id="PS50956">
    <property type="entry name" value="HTH_ASNC_2"/>
    <property type="match status" value="1"/>
</dbReference>
<dbReference type="PROSITE" id="PS51202">
    <property type="entry name" value="RCK_C"/>
    <property type="match status" value="1"/>
</dbReference>
<dbReference type="InterPro" id="IPR006037">
    <property type="entry name" value="RCK_C"/>
</dbReference>
<dbReference type="SMART" id="SM00344">
    <property type="entry name" value="HTH_ASNC"/>
    <property type="match status" value="1"/>
</dbReference>
<dbReference type="GeneID" id="40266795"/>
<keyword evidence="2" id="KW-0238">DNA-binding</keyword>